<evidence type="ECO:0000313" key="1">
    <source>
        <dbReference type="EMBL" id="KAB1638602.1"/>
    </source>
</evidence>
<gene>
    <name evidence="1" type="ORF">F8O03_07065</name>
</gene>
<dbReference type="SUPFAM" id="SSF51182">
    <property type="entry name" value="RmlC-like cupins"/>
    <property type="match status" value="1"/>
</dbReference>
<dbReference type="Pfam" id="PF06249">
    <property type="entry name" value="EutQ"/>
    <property type="match status" value="1"/>
</dbReference>
<protein>
    <submittedName>
        <fullName evidence="1">Ethanolamine utilization protein</fullName>
    </submittedName>
</protein>
<accession>A0A7J5B3L0</accession>
<proteinExistence type="predicted"/>
<dbReference type="Gene3D" id="2.60.120.10">
    <property type="entry name" value="Jelly Rolls"/>
    <property type="match status" value="1"/>
</dbReference>
<dbReference type="InterPro" id="IPR014710">
    <property type="entry name" value="RmlC-like_jellyroll"/>
</dbReference>
<dbReference type="AlphaFoldDB" id="A0A7J5B3L0"/>
<dbReference type="InterPro" id="IPR010424">
    <property type="entry name" value="EutQ"/>
</dbReference>
<name>A0A7J5B3L0_9MICO</name>
<dbReference type="OrthoDB" id="3828611at2"/>
<dbReference type="Proteomes" id="UP000490386">
    <property type="component" value="Unassembled WGS sequence"/>
</dbReference>
<dbReference type="CDD" id="cd02228">
    <property type="entry name" value="cupin_EutQ"/>
    <property type="match status" value="1"/>
</dbReference>
<sequence>MSTDAVATAVPPFRVTPDFWAQLPRMPLDQYPGTEGYIADVYSNPDGSAMSAGYFALTHTDAPLDYFYDYDEMKVVISGTFRLENVDTGQVSYAGPMDAIFFPKGSRILFSTEDAALAFYVGHRSVAP</sequence>
<reference evidence="1 2" key="1">
    <citation type="submission" date="2019-09" db="EMBL/GenBank/DDBJ databases">
        <title>Phylogeny of genus Pseudoclavibacter and closely related genus.</title>
        <authorList>
            <person name="Li Y."/>
        </authorList>
    </citation>
    <scope>NUCLEOTIDE SEQUENCE [LARGE SCALE GENOMIC DNA]</scope>
    <source>
        <strain evidence="1 2">THG-MD12</strain>
    </source>
</reference>
<dbReference type="PANTHER" id="PTHR36169">
    <property type="entry name" value="ETHANOLAMINE UTILIZATION PROTEIN EUTQ"/>
    <property type="match status" value="1"/>
</dbReference>
<dbReference type="PANTHER" id="PTHR36169:SF1">
    <property type="entry name" value="ACETATE KINASE EUTQ"/>
    <property type="match status" value="1"/>
</dbReference>
<evidence type="ECO:0000313" key="2">
    <source>
        <dbReference type="Proteomes" id="UP000490386"/>
    </source>
</evidence>
<keyword evidence="2" id="KW-1185">Reference proteome</keyword>
<dbReference type="EMBL" id="WBJX01000002">
    <property type="protein sequence ID" value="KAB1638602.1"/>
    <property type="molecule type" value="Genomic_DNA"/>
</dbReference>
<comment type="caution">
    <text evidence="1">The sequence shown here is derived from an EMBL/GenBank/DDBJ whole genome shotgun (WGS) entry which is preliminary data.</text>
</comment>
<organism evidence="1 2">
    <name type="scientific">Pseudoclavibacter terrae</name>
    <dbReference type="NCBI Taxonomy" id="1530195"/>
    <lineage>
        <taxon>Bacteria</taxon>
        <taxon>Bacillati</taxon>
        <taxon>Actinomycetota</taxon>
        <taxon>Actinomycetes</taxon>
        <taxon>Micrococcales</taxon>
        <taxon>Microbacteriaceae</taxon>
        <taxon>Pseudoclavibacter</taxon>
    </lineage>
</organism>
<dbReference type="InterPro" id="IPR011051">
    <property type="entry name" value="RmlC_Cupin_sf"/>
</dbReference>